<reference evidence="2" key="1">
    <citation type="submission" date="2019-12" db="EMBL/GenBank/DDBJ databases">
        <authorList>
            <person name="Cremers G."/>
        </authorList>
    </citation>
    <scope>NUCLEOTIDE SEQUENCE</scope>
    <source>
        <strain evidence="2">Mbul2</strain>
        <plasmid evidence="2">1</plasmid>
    </source>
</reference>
<evidence type="ECO:0000313" key="2">
    <source>
        <dbReference type="EMBL" id="CAA2139086.1"/>
    </source>
</evidence>
<protein>
    <submittedName>
        <fullName evidence="2">Uncharacterized protein</fullName>
    </submittedName>
</protein>
<sequence>MALPAKSRNESLRGGEAATHFRDVDEDIDEVCSREGEEPNLAHSP</sequence>
<accession>A0A679JTH6</accession>
<keyword evidence="2" id="KW-0614">Plasmid</keyword>
<name>A0A679JTH6_9HYPH</name>
<feature type="region of interest" description="Disordered" evidence="1">
    <location>
        <begin position="1"/>
        <end position="45"/>
    </location>
</feature>
<gene>
    <name evidence="2" type="ORF">MBLL_01453</name>
</gene>
<organism evidence="2">
    <name type="scientific">Methylobacterium bullatum</name>
    <dbReference type="NCBI Taxonomy" id="570505"/>
    <lineage>
        <taxon>Bacteria</taxon>
        <taxon>Pseudomonadati</taxon>
        <taxon>Pseudomonadota</taxon>
        <taxon>Alphaproteobacteria</taxon>
        <taxon>Hyphomicrobiales</taxon>
        <taxon>Methylobacteriaceae</taxon>
        <taxon>Methylobacterium</taxon>
    </lineage>
</organism>
<evidence type="ECO:0000256" key="1">
    <source>
        <dbReference type="SAM" id="MobiDB-lite"/>
    </source>
</evidence>
<proteinExistence type="predicted"/>
<geneLocation type="plasmid" evidence="2">
    <name>1</name>
</geneLocation>
<dbReference type="AlphaFoldDB" id="A0A679JTH6"/>
<feature type="compositionally biased region" description="Basic and acidic residues" evidence="1">
    <location>
        <begin position="7"/>
        <end position="23"/>
    </location>
</feature>
<dbReference type="EMBL" id="LR743510">
    <property type="protein sequence ID" value="CAA2139086.1"/>
    <property type="molecule type" value="Genomic_DNA"/>
</dbReference>